<keyword evidence="3" id="KW-1185">Reference proteome</keyword>
<sequence length="157" mass="17779">MEKSDKSTVISHLDPRLVRRIRIYTVVMLVMLLVIIFEVLQGAYTIAWAAGGILIGLGIGTLVSRMYRLNWDEDTNQVIGRIDWIGGVILVCYLVFVFTRTHYLSYWIQGTPLLGLIFSLTAGTMLGRVLSTEHGIKKILKTWDILGIKNKPDKNEE</sequence>
<comment type="caution">
    <text evidence="2">The sequence shown here is derived from an EMBL/GenBank/DDBJ whole genome shotgun (WGS) entry which is preliminary data.</text>
</comment>
<reference evidence="2 3" key="1">
    <citation type="journal article" date="2012" name="J. Bacteriol.">
        <title>Draft genome sequence of Methanobacterium formicicum DSM 3637, an archaebacterium isolated from the methane producer amoeba Pelomyxa palustris.</title>
        <authorList>
            <person name="Gutierrez G."/>
        </authorList>
    </citation>
    <scope>NUCLEOTIDE SEQUENCE [LARGE SCALE GENOMIC DNA]</scope>
    <source>
        <strain evidence="3">DSM 3637 / PP1</strain>
    </source>
</reference>
<protein>
    <submittedName>
        <fullName evidence="2">Uncharacterized protein</fullName>
    </submittedName>
</protein>
<dbReference type="Proteomes" id="UP000007360">
    <property type="component" value="Unassembled WGS sequence"/>
</dbReference>
<keyword evidence="1" id="KW-1133">Transmembrane helix</keyword>
<gene>
    <name evidence="2" type="ORF">A994_03543</name>
</gene>
<dbReference type="EMBL" id="AMPO01000002">
    <property type="protein sequence ID" value="EKF86525.1"/>
    <property type="molecule type" value="Genomic_DNA"/>
</dbReference>
<evidence type="ECO:0000313" key="3">
    <source>
        <dbReference type="Proteomes" id="UP000007360"/>
    </source>
</evidence>
<dbReference type="PATRIC" id="fig|1204725.3.peg.714"/>
<evidence type="ECO:0000256" key="1">
    <source>
        <dbReference type="SAM" id="Phobius"/>
    </source>
</evidence>
<accession>K2RUS2</accession>
<name>K2RUS2_METFP</name>
<organism evidence="2 3">
    <name type="scientific">Methanobacterium formicicum (strain DSM 3637 / PP1)</name>
    <dbReference type="NCBI Taxonomy" id="1204725"/>
    <lineage>
        <taxon>Archaea</taxon>
        <taxon>Methanobacteriati</taxon>
        <taxon>Methanobacteriota</taxon>
        <taxon>Methanomada group</taxon>
        <taxon>Methanobacteria</taxon>
        <taxon>Methanobacteriales</taxon>
        <taxon>Methanobacteriaceae</taxon>
        <taxon>Methanobacterium</taxon>
    </lineage>
</organism>
<evidence type="ECO:0000313" key="2">
    <source>
        <dbReference type="EMBL" id="EKF86525.1"/>
    </source>
</evidence>
<keyword evidence="1" id="KW-0472">Membrane</keyword>
<dbReference type="AlphaFoldDB" id="K2RUS2"/>
<dbReference type="OrthoDB" id="71344at2157"/>
<feature type="transmembrane region" description="Helical" evidence="1">
    <location>
        <begin position="21"/>
        <end position="40"/>
    </location>
</feature>
<dbReference type="RefSeq" id="WP_004029916.1">
    <property type="nucleotide sequence ID" value="NZ_AMPO01000002.1"/>
</dbReference>
<feature type="transmembrane region" description="Helical" evidence="1">
    <location>
        <begin position="78"/>
        <end position="98"/>
    </location>
</feature>
<feature type="transmembrane region" description="Helical" evidence="1">
    <location>
        <begin position="104"/>
        <end position="130"/>
    </location>
</feature>
<feature type="transmembrane region" description="Helical" evidence="1">
    <location>
        <begin position="46"/>
        <end position="66"/>
    </location>
</feature>
<proteinExistence type="predicted"/>
<keyword evidence="1" id="KW-0812">Transmembrane</keyword>